<accession>A0A0J6CV67</accession>
<name>A0A0J6CV67_9BACL</name>
<evidence type="ECO:0000313" key="1">
    <source>
        <dbReference type="EMBL" id="KMM37025.1"/>
    </source>
</evidence>
<gene>
    <name evidence="1" type="ORF">AB986_14095</name>
</gene>
<dbReference type="EMBL" id="LELK01000004">
    <property type="protein sequence ID" value="KMM37025.1"/>
    <property type="molecule type" value="Genomic_DNA"/>
</dbReference>
<reference evidence="1" key="1">
    <citation type="submission" date="2015-06" db="EMBL/GenBank/DDBJ databases">
        <authorList>
            <person name="Liu B."/>
            <person name="Wang J."/>
            <person name="Zhu Y."/>
            <person name="Liu G."/>
            <person name="Chen Q."/>
            <person name="Zheng C."/>
            <person name="Che J."/>
            <person name="Ge C."/>
            <person name="Shi H."/>
            <person name="Pan Z."/>
            <person name="Liu X."/>
        </authorList>
    </citation>
    <scope>NUCLEOTIDE SEQUENCE [LARGE SCALE GENOMIC DNA]</scope>
    <source>
        <strain evidence="1">DSM 16346</strain>
    </source>
</reference>
<dbReference type="Proteomes" id="UP000035996">
    <property type="component" value="Unassembled WGS sequence"/>
</dbReference>
<sequence length="259" mass="30467">MKQNKTIRLPEYTKELLEKREREVITEDLYNLADSDDQLTSPTTSTTTEETRLFMEYMSLSNLQNIASTDELKGKYLTLKKFFKSKRNQQVEVYSRSGVNEKIYTEGKVSAIGRDFVMLTNLKDRIWIPYDYIDRANIPFGIPNYSNSHQHYIYDNDLRTKLLRNFGETVSKREVLRQQFYEETLQTNLSSWKGSWVDVHIKDGAKKKGRITNSEQGKLTLYSQVKDDGVEMQNIQFIKTLRFFQVTAFLFRRVLKGSE</sequence>
<dbReference type="OrthoDB" id="2732603at2"/>
<keyword evidence="2" id="KW-1185">Reference proteome</keyword>
<dbReference type="RefSeq" id="WP_048311770.1">
    <property type="nucleotide sequence ID" value="NZ_CP119526.1"/>
</dbReference>
<dbReference type="STRING" id="157733.AB986_14095"/>
<dbReference type="AlphaFoldDB" id="A0A0J6CV67"/>
<evidence type="ECO:0000313" key="2">
    <source>
        <dbReference type="Proteomes" id="UP000035996"/>
    </source>
</evidence>
<comment type="caution">
    <text evidence="1">The sequence shown here is derived from an EMBL/GenBank/DDBJ whole genome shotgun (WGS) entry which is preliminary data.</text>
</comment>
<organism evidence="1 2">
    <name type="scientific">Guptibacillus hwajinpoensis</name>
    <dbReference type="NCBI Taxonomy" id="208199"/>
    <lineage>
        <taxon>Bacteria</taxon>
        <taxon>Bacillati</taxon>
        <taxon>Bacillota</taxon>
        <taxon>Bacilli</taxon>
        <taxon>Bacillales</taxon>
        <taxon>Guptibacillaceae</taxon>
        <taxon>Guptibacillus</taxon>
    </lineage>
</organism>
<protein>
    <submittedName>
        <fullName evidence="1">Uncharacterized protein</fullName>
    </submittedName>
</protein>
<proteinExistence type="predicted"/>